<keyword evidence="1" id="KW-0675">Receptor</keyword>
<organism evidence="1 2">
    <name type="scientific">Molossus molossus</name>
    <name type="common">Pallas' mastiff bat</name>
    <name type="synonym">Vespertilio molossus</name>
    <dbReference type="NCBI Taxonomy" id="27622"/>
    <lineage>
        <taxon>Eukaryota</taxon>
        <taxon>Metazoa</taxon>
        <taxon>Chordata</taxon>
        <taxon>Craniata</taxon>
        <taxon>Vertebrata</taxon>
        <taxon>Euteleostomi</taxon>
        <taxon>Mammalia</taxon>
        <taxon>Eutheria</taxon>
        <taxon>Laurasiatheria</taxon>
        <taxon>Chiroptera</taxon>
        <taxon>Yangochiroptera</taxon>
        <taxon>Molossidae</taxon>
        <taxon>Molossus</taxon>
    </lineage>
</organism>
<gene>
    <name evidence="1" type="ORF">HJG59_006798</name>
</gene>
<accession>A0A7J8GQ03</accession>
<evidence type="ECO:0000313" key="2">
    <source>
        <dbReference type="Proteomes" id="UP000550707"/>
    </source>
</evidence>
<sequence length="141" mass="16743">MKQILASLQAYYKLRVCQEAVWEAYRIFLDRIPDTREYQDWVSSCQQETFCLFDIGKNFSNSQEHLELLQQRIKQSNFPERKDEISTEEILGERGETPVFSPEKNKNKTKLPITVQLGGNHYQYLQTNKFRINMSMHVSFI</sequence>
<protein>
    <submittedName>
        <fullName evidence="1">Interphotoreceptor matrix proteoglycan 1</fullName>
    </submittedName>
</protein>
<dbReference type="PANTHER" id="PTHR12199:SF3">
    <property type="entry name" value="INTERPHOTORECEPTOR MATRIX PROTEOGLYCAN 1"/>
    <property type="match status" value="1"/>
</dbReference>
<dbReference type="InterPro" id="IPR039861">
    <property type="entry name" value="IMPG"/>
</dbReference>
<comment type="caution">
    <text evidence="1">The sequence shown here is derived from an EMBL/GenBank/DDBJ whole genome shotgun (WGS) entry which is preliminary data.</text>
</comment>
<evidence type="ECO:0000313" key="1">
    <source>
        <dbReference type="EMBL" id="KAF6462066.1"/>
    </source>
</evidence>
<name>A0A7J8GQ03_MOLMO</name>
<dbReference type="EMBL" id="JACASF010000008">
    <property type="protein sequence ID" value="KAF6462066.1"/>
    <property type="molecule type" value="Genomic_DNA"/>
</dbReference>
<reference evidence="1 2" key="1">
    <citation type="journal article" date="2020" name="Nature">
        <title>Six reference-quality genomes reveal evolution of bat adaptations.</title>
        <authorList>
            <person name="Jebb D."/>
            <person name="Huang Z."/>
            <person name="Pippel M."/>
            <person name="Hughes G.M."/>
            <person name="Lavrichenko K."/>
            <person name="Devanna P."/>
            <person name="Winkler S."/>
            <person name="Jermiin L.S."/>
            <person name="Skirmuntt E.C."/>
            <person name="Katzourakis A."/>
            <person name="Burkitt-Gray L."/>
            <person name="Ray D.A."/>
            <person name="Sullivan K.A.M."/>
            <person name="Roscito J.G."/>
            <person name="Kirilenko B.M."/>
            <person name="Davalos L.M."/>
            <person name="Corthals A.P."/>
            <person name="Power M.L."/>
            <person name="Jones G."/>
            <person name="Ransome R.D."/>
            <person name="Dechmann D.K.N."/>
            <person name="Locatelli A.G."/>
            <person name="Puechmaille S.J."/>
            <person name="Fedrigo O."/>
            <person name="Jarvis E.D."/>
            <person name="Hiller M."/>
            <person name="Vernes S.C."/>
            <person name="Myers E.W."/>
            <person name="Teeling E.C."/>
        </authorList>
    </citation>
    <scope>NUCLEOTIDE SEQUENCE [LARGE SCALE GENOMIC DNA]</scope>
    <source>
        <strain evidence="1">MMolMol1</strain>
        <tissue evidence="1">Muscle</tissue>
    </source>
</reference>
<keyword evidence="2" id="KW-1185">Reference proteome</keyword>
<proteinExistence type="predicted"/>
<dbReference type="AlphaFoldDB" id="A0A7J8GQ03"/>
<dbReference type="Proteomes" id="UP000550707">
    <property type="component" value="Unassembled WGS sequence"/>
</dbReference>
<dbReference type="PANTHER" id="PTHR12199">
    <property type="entry name" value="INTERPHOTORECEPTOR MATRIX PROTEOGLYCAN"/>
    <property type="match status" value="1"/>
</dbReference>
<dbReference type="GO" id="GO:0007601">
    <property type="term" value="P:visual perception"/>
    <property type="evidence" value="ECO:0007669"/>
    <property type="project" value="InterPro"/>
</dbReference>